<sequence>MADAPPINESDRQALISLLEMLNLQQYIGELVTPPAGSKRADAAAGTNAASIASCGAPQTVASIAELEKYPTAWQRIIKKRHHRDILGGYLSVRKAKQHQQQQQQAAKCEARLGTFFVHLTCEFEGM</sequence>
<dbReference type="AlphaFoldDB" id="A0A7S1QMR5"/>
<accession>A0A7S1QMR5</accession>
<protein>
    <submittedName>
        <fullName evidence="1">Uncharacterized protein</fullName>
    </submittedName>
</protein>
<organism evidence="1">
    <name type="scientific">Neobodo designis</name>
    <name type="common">Flagellated protozoan</name>
    <name type="synonym">Bodo designis</name>
    <dbReference type="NCBI Taxonomy" id="312471"/>
    <lineage>
        <taxon>Eukaryota</taxon>
        <taxon>Discoba</taxon>
        <taxon>Euglenozoa</taxon>
        <taxon>Kinetoplastea</taxon>
        <taxon>Metakinetoplastina</taxon>
        <taxon>Neobodonida</taxon>
        <taxon>Neobodo</taxon>
    </lineage>
</organism>
<evidence type="ECO:0000313" key="1">
    <source>
        <dbReference type="EMBL" id="CAD9143174.1"/>
    </source>
</evidence>
<reference evidence="1" key="1">
    <citation type="submission" date="2021-01" db="EMBL/GenBank/DDBJ databases">
        <authorList>
            <person name="Corre E."/>
            <person name="Pelletier E."/>
            <person name="Niang G."/>
            <person name="Scheremetjew M."/>
            <person name="Finn R."/>
            <person name="Kale V."/>
            <person name="Holt S."/>
            <person name="Cochrane G."/>
            <person name="Meng A."/>
            <person name="Brown T."/>
            <person name="Cohen L."/>
        </authorList>
    </citation>
    <scope>NUCLEOTIDE SEQUENCE</scope>
    <source>
        <strain evidence="1">CCAP 1951/1</strain>
    </source>
</reference>
<name>A0A7S1QMR5_NEODS</name>
<gene>
    <name evidence="1" type="ORF">NDES1114_LOCUS28783</name>
</gene>
<proteinExistence type="predicted"/>
<dbReference type="EMBL" id="HBGF01043012">
    <property type="protein sequence ID" value="CAD9143174.1"/>
    <property type="molecule type" value="Transcribed_RNA"/>
</dbReference>